<evidence type="ECO:0000313" key="11">
    <source>
        <dbReference type="Proteomes" id="UP000325529"/>
    </source>
</evidence>
<keyword evidence="11" id="KW-1185">Reference proteome</keyword>
<evidence type="ECO:0000256" key="5">
    <source>
        <dbReference type="ARBA" id="ARBA00048780"/>
    </source>
</evidence>
<gene>
    <name evidence="10" type="ORF">CP970_40770</name>
</gene>
<dbReference type="InterPro" id="IPR000277">
    <property type="entry name" value="Cys/Met-Metab_PyrdxlP-dep_enz"/>
</dbReference>
<keyword evidence="10" id="KW-0808">Transferase</keyword>
<dbReference type="GO" id="GO:0019343">
    <property type="term" value="P:cysteine biosynthetic process via cystathionine"/>
    <property type="evidence" value="ECO:0007669"/>
    <property type="project" value="TreeGrafter"/>
</dbReference>
<evidence type="ECO:0000256" key="1">
    <source>
        <dbReference type="ARBA" id="ARBA00001933"/>
    </source>
</evidence>
<comment type="similarity">
    <text evidence="8">Belongs to the trans-sulfuration enzymes family.</text>
</comment>
<feature type="region of interest" description="Disordered" evidence="9">
    <location>
        <begin position="1"/>
        <end position="25"/>
    </location>
</feature>
<dbReference type="GO" id="GO:0018826">
    <property type="term" value="F:methionine gamma-lyase activity"/>
    <property type="evidence" value="ECO:0007669"/>
    <property type="project" value="UniProtKB-EC"/>
</dbReference>
<reference evidence="10 11" key="1">
    <citation type="submission" date="2017-09" db="EMBL/GenBank/DDBJ databases">
        <authorList>
            <person name="Lee N."/>
            <person name="Cho B.-K."/>
        </authorList>
    </citation>
    <scope>NUCLEOTIDE SEQUENCE [LARGE SCALE GENOMIC DNA]</scope>
    <source>
        <strain evidence="10 11">ATCC 12853</strain>
    </source>
</reference>
<dbReference type="GO" id="GO:0047982">
    <property type="term" value="F:homocysteine desulfhydrase activity"/>
    <property type="evidence" value="ECO:0007669"/>
    <property type="project" value="UniProtKB-EC"/>
</dbReference>
<dbReference type="Proteomes" id="UP000325529">
    <property type="component" value="Chromosome"/>
</dbReference>
<dbReference type="PIRSF" id="PIRSF001434">
    <property type="entry name" value="CGS"/>
    <property type="match status" value="1"/>
</dbReference>
<comment type="catalytic activity">
    <reaction evidence="6">
        <text>L-methionine + H2O = methanethiol + 2-oxobutanoate + NH4(+)</text>
        <dbReference type="Rhea" id="RHEA:23800"/>
        <dbReference type="ChEBI" id="CHEBI:15377"/>
        <dbReference type="ChEBI" id="CHEBI:16007"/>
        <dbReference type="ChEBI" id="CHEBI:16763"/>
        <dbReference type="ChEBI" id="CHEBI:28938"/>
        <dbReference type="ChEBI" id="CHEBI:57844"/>
        <dbReference type="EC" id="4.4.1.11"/>
    </reaction>
    <physiologicalReaction direction="left-to-right" evidence="6">
        <dbReference type="Rhea" id="RHEA:23801"/>
    </physiologicalReaction>
</comment>
<dbReference type="OrthoDB" id="9780685at2"/>
<dbReference type="InterPro" id="IPR015422">
    <property type="entry name" value="PyrdxlP-dep_Trfase_small"/>
</dbReference>
<dbReference type="FunFam" id="3.40.640.10:FF:000046">
    <property type="entry name" value="Cystathionine gamma-lyase"/>
    <property type="match status" value="1"/>
</dbReference>
<sequence>MDANTNTAWRPTTDGGDPATAVATSTRPSRALATEAVHAGRDDLAELGLHAPPIDLSTTYPSYDSRGEAARIDAFAANGAVDGGPPVYARLGNPTVARFETALARLEGTESAVAFASGMAALTAVVLARAAAGLRHVVAVRPLYGCSDHLLTAGLVGTEVTWVDRWDLAGPEGADGTADAIAAAVRPDTALVMVESPANPTLAELDLSAVARACGEVPLLVDNTFATPVLQRPAESGARLVLHSATKYLGGHGDVMGGVVACDEELARRLRQVRFTTGGVLHPLAGYLLLRGLATLPVRVRAASANAAELARRLAADPRVSRVHYPRLGGAMVAFEVHGDPHEVIAGVRLVTPAVSLGSVDTLIQHPASISHRVVDSADRRACGVSDRLLRMSAGLEDVEDLWQDLDQALGPVSGRPGGVRRAGRPAPERPAPEHGRTAVVS</sequence>
<evidence type="ECO:0000256" key="9">
    <source>
        <dbReference type="SAM" id="MobiDB-lite"/>
    </source>
</evidence>
<dbReference type="PANTHER" id="PTHR11808">
    <property type="entry name" value="TRANS-SULFURATION ENZYME FAMILY MEMBER"/>
    <property type="match status" value="1"/>
</dbReference>
<feature type="modified residue" description="N6-(pyridoxal phosphate)lysine" evidence="7">
    <location>
        <position position="247"/>
    </location>
</feature>
<dbReference type="KEGG" id="ska:CP970_40770"/>
<dbReference type="GO" id="GO:0005737">
    <property type="term" value="C:cytoplasm"/>
    <property type="evidence" value="ECO:0007669"/>
    <property type="project" value="TreeGrafter"/>
</dbReference>
<dbReference type="AlphaFoldDB" id="A0A5J6GYF5"/>
<dbReference type="GO" id="GO:0019346">
    <property type="term" value="P:transsulfuration"/>
    <property type="evidence" value="ECO:0007669"/>
    <property type="project" value="InterPro"/>
</dbReference>
<feature type="region of interest" description="Disordered" evidence="9">
    <location>
        <begin position="410"/>
        <end position="442"/>
    </location>
</feature>
<dbReference type="GO" id="GO:0004123">
    <property type="term" value="F:cystathionine gamma-lyase activity"/>
    <property type="evidence" value="ECO:0007669"/>
    <property type="project" value="TreeGrafter"/>
</dbReference>
<dbReference type="Pfam" id="PF01053">
    <property type="entry name" value="Cys_Met_Meta_PP"/>
    <property type="match status" value="1"/>
</dbReference>
<proteinExistence type="inferred from homology"/>
<dbReference type="GO" id="GO:0030170">
    <property type="term" value="F:pyridoxal phosphate binding"/>
    <property type="evidence" value="ECO:0007669"/>
    <property type="project" value="InterPro"/>
</dbReference>
<dbReference type="Gene3D" id="3.40.640.10">
    <property type="entry name" value="Type I PLP-dependent aspartate aminotransferase-like (Major domain)"/>
    <property type="match status" value="1"/>
</dbReference>
<dbReference type="Gene3D" id="3.90.1150.10">
    <property type="entry name" value="Aspartate Aminotransferase, domain 1"/>
    <property type="match status" value="1"/>
</dbReference>
<dbReference type="RefSeq" id="WP_079043226.1">
    <property type="nucleotide sequence ID" value="NZ_CP023699.1"/>
</dbReference>
<organism evidence="10 11">
    <name type="scientific">Streptomyces kanamyceticus</name>
    <dbReference type="NCBI Taxonomy" id="1967"/>
    <lineage>
        <taxon>Bacteria</taxon>
        <taxon>Bacillati</taxon>
        <taxon>Actinomycetota</taxon>
        <taxon>Actinomycetes</taxon>
        <taxon>Kitasatosporales</taxon>
        <taxon>Streptomycetaceae</taxon>
        <taxon>Streptomyces</taxon>
    </lineage>
</organism>
<evidence type="ECO:0000256" key="8">
    <source>
        <dbReference type="RuleBase" id="RU362118"/>
    </source>
</evidence>
<evidence type="ECO:0000313" key="10">
    <source>
        <dbReference type="EMBL" id="QEU97876.1"/>
    </source>
</evidence>
<evidence type="ECO:0000256" key="2">
    <source>
        <dbReference type="ARBA" id="ARBA00022898"/>
    </source>
</evidence>
<dbReference type="SUPFAM" id="SSF53383">
    <property type="entry name" value="PLP-dependent transferases"/>
    <property type="match status" value="1"/>
</dbReference>
<dbReference type="InterPro" id="IPR015421">
    <property type="entry name" value="PyrdxlP-dep_Trfase_major"/>
</dbReference>
<feature type="compositionally biased region" description="Basic and acidic residues" evidence="9">
    <location>
        <begin position="427"/>
        <end position="442"/>
    </location>
</feature>
<comment type="cofactor">
    <cofactor evidence="1 8">
        <name>pyridoxal 5'-phosphate</name>
        <dbReference type="ChEBI" id="CHEBI:597326"/>
    </cofactor>
</comment>
<evidence type="ECO:0000256" key="6">
    <source>
        <dbReference type="ARBA" id="ARBA00052699"/>
    </source>
</evidence>
<accession>A0A5J6GYF5</accession>
<evidence type="ECO:0000256" key="7">
    <source>
        <dbReference type="PIRSR" id="PIRSR001434-2"/>
    </source>
</evidence>
<dbReference type="EMBL" id="CP023699">
    <property type="protein sequence ID" value="QEU97876.1"/>
    <property type="molecule type" value="Genomic_DNA"/>
</dbReference>
<dbReference type="PANTHER" id="PTHR11808:SF85">
    <property type="entry name" value="CYSTATHIONINE GAMMA-LYASE-RELATED"/>
    <property type="match status" value="1"/>
</dbReference>
<keyword evidence="2 7" id="KW-0663">Pyridoxal phosphate</keyword>
<comment type="catalytic activity">
    <reaction evidence="5">
        <text>L-homocysteine + H2O = 2-oxobutanoate + hydrogen sulfide + NH4(+) + H(+)</text>
        <dbReference type="Rhea" id="RHEA:14501"/>
        <dbReference type="ChEBI" id="CHEBI:15377"/>
        <dbReference type="ChEBI" id="CHEBI:15378"/>
        <dbReference type="ChEBI" id="CHEBI:16763"/>
        <dbReference type="ChEBI" id="CHEBI:28938"/>
        <dbReference type="ChEBI" id="CHEBI:29919"/>
        <dbReference type="ChEBI" id="CHEBI:58199"/>
        <dbReference type="EC" id="4.4.1.2"/>
    </reaction>
    <physiologicalReaction direction="left-to-right" evidence="5">
        <dbReference type="Rhea" id="RHEA:14502"/>
    </physiologicalReaction>
</comment>
<evidence type="ECO:0000256" key="3">
    <source>
        <dbReference type="ARBA" id="ARBA00047175"/>
    </source>
</evidence>
<dbReference type="EC" id="4.4.1.2" evidence="3"/>
<feature type="compositionally biased region" description="Polar residues" evidence="9">
    <location>
        <begin position="1"/>
        <end position="10"/>
    </location>
</feature>
<name>A0A5J6GYF5_STRKN</name>
<protein>
    <recommendedName>
        <fullName evidence="3">homocysteine desulfhydrase</fullName>
        <ecNumber evidence="3">4.4.1.2</ecNumber>
    </recommendedName>
    <alternativeName>
        <fullName evidence="4">Homocysteine desulfhydrase</fullName>
    </alternativeName>
</protein>
<dbReference type="GO" id="GO:0016740">
    <property type="term" value="F:transferase activity"/>
    <property type="evidence" value="ECO:0007669"/>
    <property type="project" value="UniProtKB-KW"/>
</dbReference>
<evidence type="ECO:0000256" key="4">
    <source>
        <dbReference type="ARBA" id="ARBA00047199"/>
    </source>
</evidence>
<dbReference type="InterPro" id="IPR015424">
    <property type="entry name" value="PyrdxlP-dep_Trfase"/>
</dbReference>